<gene>
    <name evidence="1" type="ORF">KIPB_014990</name>
</gene>
<keyword evidence="2" id="KW-1185">Reference proteome</keyword>
<dbReference type="EMBL" id="BDIP01008076">
    <property type="protein sequence ID" value="GIQ91646.1"/>
    <property type="molecule type" value="Genomic_DNA"/>
</dbReference>
<comment type="caution">
    <text evidence="1">The sequence shown here is derived from an EMBL/GenBank/DDBJ whole genome shotgun (WGS) entry which is preliminary data.</text>
</comment>
<feature type="non-terminal residue" evidence="1">
    <location>
        <position position="1"/>
    </location>
</feature>
<organism evidence="1 2">
    <name type="scientific">Kipferlia bialata</name>
    <dbReference type="NCBI Taxonomy" id="797122"/>
    <lineage>
        <taxon>Eukaryota</taxon>
        <taxon>Metamonada</taxon>
        <taxon>Carpediemonas-like organisms</taxon>
        <taxon>Kipferlia</taxon>
    </lineage>
</organism>
<sequence>MMQIMPVMMQIMPVEQEGGVLKGEFTVPEMCQAVLIPVGTDARGNATDARYTLTLKAERLMTV</sequence>
<accession>A0A9K3GRB7</accession>
<evidence type="ECO:0000313" key="1">
    <source>
        <dbReference type="EMBL" id="GIQ91646.1"/>
    </source>
</evidence>
<protein>
    <submittedName>
        <fullName evidence="1">Uncharacterized protein</fullName>
    </submittedName>
</protein>
<dbReference type="Proteomes" id="UP000265618">
    <property type="component" value="Unassembled WGS sequence"/>
</dbReference>
<evidence type="ECO:0000313" key="2">
    <source>
        <dbReference type="Proteomes" id="UP000265618"/>
    </source>
</evidence>
<proteinExistence type="predicted"/>
<reference evidence="1 2" key="1">
    <citation type="journal article" date="2018" name="PLoS ONE">
        <title>The draft genome of Kipferlia bialata reveals reductive genome evolution in fornicate parasites.</title>
        <authorList>
            <person name="Tanifuji G."/>
            <person name="Takabayashi S."/>
            <person name="Kume K."/>
            <person name="Takagi M."/>
            <person name="Nakayama T."/>
            <person name="Kamikawa R."/>
            <person name="Inagaki Y."/>
            <person name="Hashimoto T."/>
        </authorList>
    </citation>
    <scope>NUCLEOTIDE SEQUENCE [LARGE SCALE GENOMIC DNA]</scope>
    <source>
        <strain evidence="1">NY0173</strain>
    </source>
</reference>
<dbReference type="AlphaFoldDB" id="A0A9K3GRB7"/>
<name>A0A9K3GRB7_9EUKA</name>